<keyword evidence="5" id="KW-0479">Metal-binding</keyword>
<evidence type="ECO:0000313" key="12">
    <source>
        <dbReference type="EMBL" id="ANF59642.1"/>
    </source>
</evidence>
<dbReference type="GO" id="GO:0019677">
    <property type="term" value="P:NAD+ catabolic process"/>
    <property type="evidence" value="ECO:0007669"/>
    <property type="project" value="TreeGrafter"/>
</dbReference>
<dbReference type="InterPro" id="IPR015376">
    <property type="entry name" value="Znr_NADH_PPase"/>
</dbReference>
<dbReference type="GO" id="GO:0035529">
    <property type="term" value="F:NADH pyrophosphatase activity"/>
    <property type="evidence" value="ECO:0007669"/>
    <property type="project" value="TreeGrafter"/>
</dbReference>
<evidence type="ECO:0000256" key="2">
    <source>
        <dbReference type="ARBA" id="ARBA00001947"/>
    </source>
</evidence>
<keyword evidence="13" id="KW-1185">Reference proteome</keyword>
<dbReference type="InterPro" id="IPR000086">
    <property type="entry name" value="NUDIX_hydrolase_dom"/>
</dbReference>
<evidence type="ECO:0000256" key="4">
    <source>
        <dbReference type="ARBA" id="ARBA00012381"/>
    </source>
</evidence>
<organism evidence="12 13">
    <name type="scientific">Halotalea alkalilenta</name>
    <dbReference type="NCBI Taxonomy" id="376489"/>
    <lineage>
        <taxon>Bacteria</taxon>
        <taxon>Pseudomonadati</taxon>
        <taxon>Pseudomonadota</taxon>
        <taxon>Gammaproteobacteria</taxon>
        <taxon>Oceanospirillales</taxon>
        <taxon>Halomonadaceae</taxon>
        <taxon>Halotalea</taxon>
    </lineage>
</organism>
<dbReference type="EC" id="3.6.1.22" evidence="4"/>
<evidence type="ECO:0000256" key="9">
    <source>
        <dbReference type="ARBA" id="ARBA00023679"/>
    </source>
</evidence>
<evidence type="ECO:0000256" key="3">
    <source>
        <dbReference type="ARBA" id="ARBA00009595"/>
    </source>
</evidence>
<keyword evidence="7" id="KW-0460">Magnesium</keyword>
<evidence type="ECO:0000259" key="11">
    <source>
        <dbReference type="PROSITE" id="PS51462"/>
    </source>
</evidence>
<dbReference type="PANTHER" id="PTHR42904">
    <property type="entry name" value="NUDIX HYDROLASE, NUDC SUBFAMILY"/>
    <property type="match status" value="1"/>
</dbReference>
<evidence type="ECO:0000256" key="10">
    <source>
        <dbReference type="RuleBase" id="RU003476"/>
    </source>
</evidence>
<dbReference type="Proteomes" id="UP000077875">
    <property type="component" value="Chromosome"/>
</dbReference>
<dbReference type="KEGG" id="haa:A5892_11930"/>
<evidence type="ECO:0000313" key="13">
    <source>
        <dbReference type="Proteomes" id="UP000077875"/>
    </source>
</evidence>
<protein>
    <recommendedName>
        <fullName evidence="4">NAD(+) diphosphatase</fullName>
        <ecNumber evidence="4">3.6.1.22</ecNumber>
    </recommendedName>
</protein>
<dbReference type="PANTHER" id="PTHR42904:SF6">
    <property type="entry name" value="NAD-CAPPED RNA HYDROLASE NUDT12"/>
    <property type="match status" value="1"/>
</dbReference>
<evidence type="ECO:0000256" key="6">
    <source>
        <dbReference type="ARBA" id="ARBA00022801"/>
    </source>
</evidence>
<dbReference type="InterPro" id="IPR020476">
    <property type="entry name" value="Nudix_hydrolase"/>
</dbReference>
<dbReference type="EMBL" id="CP015243">
    <property type="protein sequence ID" value="ANF59642.1"/>
    <property type="molecule type" value="Genomic_DNA"/>
</dbReference>
<comment type="similarity">
    <text evidence="3">Belongs to the Nudix hydrolase family. NudC subfamily.</text>
</comment>
<dbReference type="NCBIfam" id="NF001299">
    <property type="entry name" value="PRK00241.1"/>
    <property type="match status" value="1"/>
</dbReference>
<dbReference type="PRINTS" id="PR00502">
    <property type="entry name" value="NUDIXFAMILY"/>
</dbReference>
<dbReference type="GO" id="GO:0006742">
    <property type="term" value="P:NADP+ catabolic process"/>
    <property type="evidence" value="ECO:0007669"/>
    <property type="project" value="TreeGrafter"/>
</dbReference>
<evidence type="ECO:0000256" key="5">
    <source>
        <dbReference type="ARBA" id="ARBA00022723"/>
    </source>
</evidence>
<reference evidence="12 13" key="1">
    <citation type="submission" date="2016-04" db="EMBL/GenBank/DDBJ databases">
        <title>Complete Genome Sequence of Halotalea alkalilenta IHB B 13600.</title>
        <authorList>
            <person name="Swarnkar M.K."/>
            <person name="Sharma A."/>
            <person name="Kaushal K."/>
            <person name="Soni R."/>
            <person name="Rana S."/>
            <person name="Singh A.K."/>
            <person name="Gulati A."/>
        </authorList>
    </citation>
    <scope>NUCLEOTIDE SEQUENCE [LARGE SCALE GENOMIC DNA]</scope>
    <source>
        <strain evidence="12 13">IHB B 13600</strain>
    </source>
</reference>
<name>A0A172YKG3_9GAMM</name>
<dbReference type="SUPFAM" id="SSF55811">
    <property type="entry name" value="Nudix"/>
    <property type="match status" value="2"/>
</dbReference>
<dbReference type="PROSITE" id="PS00893">
    <property type="entry name" value="NUDIX_BOX"/>
    <property type="match status" value="1"/>
</dbReference>
<dbReference type="InterPro" id="IPR020084">
    <property type="entry name" value="NUDIX_hydrolase_CS"/>
</dbReference>
<dbReference type="Pfam" id="PF09297">
    <property type="entry name" value="Zn_ribbon_NUD"/>
    <property type="match status" value="1"/>
</dbReference>
<dbReference type="AlphaFoldDB" id="A0A172YKG3"/>
<proteinExistence type="inferred from homology"/>
<evidence type="ECO:0000256" key="1">
    <source>
        <dbReference type="ARBA" id="ARBA00001946"/>
    </source>
</evidence>
<dbReference type="Pfam" id="PF00293">
    <property type="entry name" value="NUDIX"/>
    <property type="match status" value="1"/>
</dbReference>
<dbReference type="Gene3D" id="3.90.79.10">
    <property type="entry name" value="Nucleoside Triphosphate Pyrophosphohydrolase"/>
    <property type="match status" value="1"/>
</dbReference>
<dbReference type="STRING" id="376489.A5892_11930"/>
<dbReference type="GO" id="GO:0005829">
    <property type="term" value="C:cytosol"/>
    <property type="evidence" value="ECO:0007669"/>
    <property type="project" value="TreeGrafter"/>
</dbReference>
<comment type="cofactor">
    <cofactor evidence="2">
        <name>Zn(2+)</name>
        <dbReference type="ChEBI" id="CHEBI:29105"/>
    </cofactor>
</comment>
<dbReference type="InterPro" id="IPR015797">
    <property type="entry name" value="NUDIX_hydrolase-like_dom_sf"/>
</dbReference>
<dbReference type="CDD" id="cd03429">
    <property type="entry name" value="NUDIX_NADH_pyrophosphatase_Nudt13"/>
    <property type="match status" value="1"/>
</dbReference>
<comment type="catalytic activity">
    <reaction evidence="9">
        <text>a 5'-end NAD(+)-phospho-ribonucleoside in mRNA + H2O = a 5'-end phospho-adenosine-phospho-ribonucleoside in mRNA + beta-nicotinamide D-ribonucleotide + 2 H(+)</text>
        <dbReference type="Rhea" id="RHEA:60876"/>
        <dbReference type="Rhea" id="RHEA-COMP:15698"/>
        <dbReference type="Rhea" id="RHEA-COMP:15719"/>
        <dbReference type="ChEBI" id="CHEBI:14649"/>
        <dbReference type="ChEBI" id="CHEBI:15377"/>
        <dbReference type="ChEBI" id="CHEBI:15378"/>
        <dbReference type="ChEBI" id="CHEBI:144029"/>
        <dbReference type="ChEBI" id="CHEBI:144051"/>
    </reaction>
    <physiologicalReaction direction="left-to-right" evidence="9">
        <dbReference type="Rhea" id="RHEA:60877"/>
    </physiologicalReaction>
</comment>
<evidence type="ECO:0000256" key="8">
    <source>
        <dbReference type="ARBA" id="ARBA00023027"/>
    </source>
</evidence>
<comment type="cofactor">
    <cofactor evidence="1">
        <name>Mg(2+)</name>
        <dbReference type="ChEBI" id="CHEBI:18420"/>
    </cofactor>
</comment>
<sequence>MIGSKRIERARTISIDQRGRIAPGELDGILGPRAKPAQGTMPIGRWRGEPVMVRMFDEERPEWPGGREWLGQLPEFIYPLLSTALQVATWRRDHRFCGRCGTATRPHGHEFAMVCPRCGFRGYPRISPCIITLVTFGRELLLARSPRFAPGRFSTLAGFIEAGESAEEALRREVMEEVGVEVGRISYFKSQSWPFPHSFMLGYYAEAASREIHIDGIEIEAADWFMPEMLPALPPSGSISRALIDHFVNGVAARD</sequence>
<evidence type="ECO:0000256" key="7">
    <source>
        <dbReference type="ARBA" id="ARBA00022842"/>
    </source>
</evidence>
<keyword evidence="6 10" id="KW-0378">Hydrolase</keyword>
<gene>
    <name evidence="12" type="ORF">A5892_11930</name>
</gene>
<feature type="domain" description="Nudix hydrolase" evidence="11">
    <location>
        <begin position="124"/>
        <end position="247"/>
    </location>
</feature>
<accession>A0A172YKG3</accession>
<dbReference type="PROSITE" id="PS51462">
    <property type="entry name" value="NUDIX"/>
    <property type="match status" value="1"/>
</dbReference>
<dbReference type="InterPro" id="IPR050241">
    <property type="entry name" value="NAD-cap_RNA_hydrolase_NudC"/>
</dbReference>
<dbReference type="InterPro" id="IPR049734">
    <property type="entry name" value="NudC-like_C"/>
</dbReference>
<dbReference type="GO" id="GO:0046872">
    <property type="term" value="F:metal ion binding"/>
    <property type="evidence" value="ECO:0007669"/>
    <property type="project" value="UniProtKB-KW"/>
</dbReference>
<keyword evidence="8" id="KW-0520">NAD</keyword>
<dbReference type="Gene3D" id="3.90.79.20">
    <property type="match status" value="1"/>
</dbReference>